<dbReference type="VEuPathDB" id="FungiDB:CCM_00587"/>
<dbReference type="Proteomes" id="UP000323067">
    <property type="component" value="Chromosome iii"/>
</dbReference>
<keyword evidence="2" id="KW-0560">Oxidoreductase</keyword>
<reference evidence="3 4" key="1">
    <citation type="journal article" date="2017" name="BMC Genomics">
        <title>Chromosome level assembly and secondary metabolite potential of the parasitic fungus Cordyceps militaris.</title>
        <authorList>
            <person name="Kramer G.J."/>
            <person name="Nodwell J.R."/>
        </authorList>
    </citation>
    <scope>NUCLEOTIDE SEQUENCE [LARGE SCALE GENOMIC DNA]</scope>
    <source>
        <strain evidence="3 4">ATCC 34164</strain>
    </source>
</reference>
<protein>
    <submittedName>
        <fullName evidence="3">Short-chain dehydrogenase reductase SDR</fullName>
    </submittedName>
</protein>
<comment type="similarity">
    <text evidence="1">Belongs to the short-chain dehydrogenases/reductases (SDR) family.</text>
</comment>
<dbReference type="PRINTS" id="PR00081">
    <property type="entry name" value="GDHRDH"/>
</dbReference>
<dbReference type="VEuPathDB" id="FungiDB:A9K55_001546"/>
<organism evidence="3 4">
    <name type="scientific">Cordyceps militaris</name>
    <name type="common">Caterpillar fungus</name>
    <name type="synonym">Clavaria militaris</name>
    <dbReference type="NCBI Taxonomy" id="73501"/>
    <lineage>
        <taxon>Eukaryota</taxon>
        <taxon>Fungi</taxon>
        <taxon>Dikarya</taxon>
        <taxon>Ascomycota</taxon>
        <taxon>Pezizomycotina</taxon>
        <taxon>Sordariomycetes</taxon>
        <taxon>Hypocreomycetidae</taxon>
        <taxon>Hypocreales</taxon>
        <taxon>Cordycipitaceae</taxon>
        <taxon>Cordyceps</taxon>
    </lineage>
</organism>
<dbReference type="GO" id="GO:0016491">
    <property type="term" value="F:oxidoreductase activity"/>
    <property type="evidence" value="ECO:0007669"/>
    <property type="project" value="UniProtKB-KW"/>
</dbReference>
<dbReference type="Pfam" id="PF00106">
    <property type="entry name" value="adh_short"/>
    <property type="match status" value="1"/>
</dbReference>
<name>A0A2H4SSB6_CORMI</name>
<dbReference type="InterPro" id="IPR002347">
    <property type="entry name" value="SDR_fam"/>
</dbReference>
<dbReference type="SUPFAM" id="SSF51735">
    <property type="entry name" value="NAD(P)-binding Rossmann-fold domains"/>
    <property type="match status" value="1"/>
</dbReference>
<evidence type="ECO:0000256" key="1">
    <source>
        <dbReference type="ARBA" id="ARBA00006484"/>
    </source>
</evidence>
<evidence type="ECO:0000256" key="2">
    <source>
        <dbReference type="ARBA" id="ARBA00023002"/>
    </source>
</evidence>
<dbReference type="InterPro" id="IPR036291">
    <property type="entry name" value="NAD(P)-bd_dom_sf"/>
</dbReference>
<evidence type="ECO:0000313" key="4">
    <source>
        <dbReference type="Proteomes" id="UP000323067"/>
    </source>
</evidence>
<dbReference type="PANTHER" id="PTHR24320">
    <property type="entry name" value="RETINOL DEHYDROGENASE"/>
    <property type="match status" value="1"/>
</dbReference>
<gene>
    <name evidence="3" type="ORF">A9K55_001546</name>
</gene>
<accession>A0A2H4SSB6</accession>
<proteinExistence type="inferred from homology"/>
<dbReference type="AlphaFoldDB" id="A0A2H4SSB6"/>
<dbReference type="PANTHER" id="PTHR24320:SF148">
    <property type="entry name" value="NAD(P)-BINDING ROSSMANN-FOLD SUPERFAMILY PROTEIN"/>
    <property type="match status" value="1"/>
</dbReference>
<dbReference type="Gene3D" id="3.40.50.720">
    <property type="entry name" value="NAD(P)-binding Rossmann-like Domain"/>
    <property type="match status" value="1"/>
</dbReference>
<dbReference type="EMBL" id="CP023326">
    <property type="protein sequence ID" value="ATY66010.1"/>
    <property type="molecule type" value="Genomic_DNA"/>
</dbReference>
<dbReference type="OrthoDB" id="542013at2759"/>
<sequence>MASAAKTIVATGLTSGLGFEALKQLLQAPQPYRIVLGARNVSGMEQSLRDVPSASPNMVEVLPLDLADLQGTKQFAEAALRAVGDAKIDYLFLNAGITDPAAANPRGYRWCEQAVVNHIAQFYLVHLLREKLEASRGRIVFVSSGAATSVSDPSVLEDALKSGAGTADASLYCKTKFVQLLGAHWWRRQLAGVCDVVAVSPGLIPGTGLGRGSDMKLPAGSPDAKTIPQGAQSMLAALTRSDFPEDPDRIFLTSWGEWWDKAIFATSLDKKLQDKWAFSKEDIEKEAGISPLQVKQLADGHAPAREQPLVEQEVGLSERQGLEGGLVARDGREAVVPEPAERRLGALEADGGGHVVLGERGLGLARQAVVGFGEAGADKEDVACLERGALGGGDLVQLGGRDAVHAVHVDGDASRRSPGRPVEQHAAADDASRLFFPFFFLRSHVPALAELTLGADGVRRHNLLARGAVVEQACAAAAVVAEAVPLGARLGVEDDDVVVDVRRLGQDAVLKGLPPKGGRLHAVERPVGGHARAVADLGGGGGGDARGREEMQRAELVRGAVQTPGVSGRAVGAEGEGVEGRPVGHGFLGLGGVHGVDGV</sequence>
<evidence type="ECO:0000313" key="3">
    <source>
        <dbReference type="EMBL" id="ATY66010.1"/>
    </source>
</evidence>